<evidence type="ECO:0000256" key="3">
    <source>
        <dbReference type="ARBA" id="ARBA00022741"/>
    </source>
</evidence>
<reference evidence="11" key="1">
    <citation type="journal article" date="2019" name="Int. J. Syst. Evol. Microbiol.">
        <title>The Global Catalogue of Microorganisms (GCM) 10K type strain sequencing project: providing services to taxonomists for standard genome sequencing and annotation.</title>
        <authorList>
            <consortium name="The Broad Institute Genomics Platform"/>
            <consortium name="The Broad Institute Genome Sequencing Center for Infectious Disease"/>
            <person name="Wu L."/>
            <person name="Ma J."/>
        </authorList>
    </citation>
    <scope>NUCLEOTIDE SEQUENCE [LARGE SCALE GENOMIC DNA]</scope>
    <source>
        <strain evidence="11">JCM 30331</strain>
    </source>
</reference>
<evidence type="ECO:0000259" key="8">
    <source>
        <dbReference type="Pfam" id="PF00370"/>
    </source>
</evidence>
<dbReference type="InterPro" id="IPR013449">
    <property type="entry name" value="Rhamnulokinase"/>
</dbReference>
<proteinExistence type="inferred from homology"/>
<keyword evidence="3" id="KW-0547">Nucleotide-binding</keyword>
<dbReference type="PANTHER" id="PTHR10196">
    <property type="entry name" value="SUGAR KINASE"/>
    <property type="match status" value="1"/>
</dbReference>
<feature type="domain" description="Carbohydrate kinase FGGY C-terminal" evidence="9">
    <location>
        <begin position="257"/>
        <end position="447"/>
    </location>
</feature>
<protein>
    <submittedName>
        <fullName evidence="10">Carbohydrate kinase</fullName>
    </submittedName>
</protein>
<dbReference type="GO" id="GO:0016301">
    <property type="term" value="F:kinase activity"/>
    <property type="evidence" value="ECO:0007669"/>
    <property type="project" value="UniProtKB-KW"/>
</dbReference>
<dbReference type="Proteomes" id="UP000647587">
    <property type="component" value="Unassembled WGS sequence"/>
</dbReference>
<keyword evidence="5" id="KW-0067">ATP-binding</keyword>
<dbReference type="InterPro" id="IPR000577">
    <property type="entry name" value="Carb_kinase_FGGY"/>
</dbReference>
<sequence>MSADVSRHVAIDLGASSGRVALGTVQAGKLTVDVLHRFPNGGVPVQGGLYWDVLGLWREILHGLKLAGSYGHIDSVGVDSWAVDYALLDEHGLLLDGVHHYRDARTTGVMDDVHRTLLKDAMYDATGIQFLPFNTAYQLIAHERQAPGILSRAHSLLMVPDLLHYWLSGRQVTEQTNASTTQLYDPRLATWSRRVLDALDLPEGLLPEVIAPGTVIGEVSPGIALEMGLKGTRVIAPATHDTASAVAAVPAQGPHWAYLSSGTWSLVGVETLEPVITPAALRFNLTNEAGVHGTTRLLKNIMGLWILQECRRSWSFNTPTFEMLYAEAEGVPPSGPLIDPDDPRFLAPGLDMPARVQQYCRDTDQAVPESRAAITRCVLDSLALRTAEVLTQLEAVTGNSISTLHVVGGGSQIRLLNQLIADASGCTVIAGPVEATLIGNLLVQAEACGRIPQGGVRDVVRASEAVLTHRQQTVVPAERRALFARLGERATVPS</sequence>
<dbReference type="CDD" id="cd07771">
    <property type="entry name" value="ASKHA_NBD_FGGY_RhaB-like"/>
    <property type="match status" value="1"/>
</dbReference>
<keyword evidence="4 10" id="KW-0418">Kinase</keyword>
<evidence type="ECO:0000256" key="7">
    <source>
        <dbReference type="ARBA" id="ARBA00023308"/>
    </source>
</evidence>
<evidence type="ECO:0000256" key="1">
    <source>
        <dbReference type="ARBA" id="ARBA00009156"/>
    </source>
</evidence>
<comment type="caution">
    <text evidence="10">The sequence shown here is derived from an EMBL/GenBank/DDBJ whole genome shotgun (WGS) entry which is preliminary data.</text>
</comment>
<dbReference type="PIRSF" id="PIRSF000538">
    <property type="entry name" value="GlpK"/>
    <property type="match status" value="1"/>
</dbReference>
<gene>
    <name evidence="10" type="ORF">GCM10008955_35840</name>
</gene>
<dbReference type="InterPro" id="IPR018485">
    <property type="entry name" value="FGGY_C"/>
</dbReference>
<accession>A0ABQ2F438</accession>
<dbReference type="InterPro" id="IPR018484">
    <property type="entry name" value="FGGY_N"/>
</dbReference>
<dbReference type="InterPro" id="IPR043129">
    <property type="entry name" value="ATPase_NBD"/>
</dbReference>
<organism evidence="10 11">
    <name type="scientific">Deinococcus malanensis</name>
    <dbReference type="NCBI Taxonomy" id="1706855"/>
    <lineage>
        <taxon>Bacteria</taxon>
        <taxon>Thermotogati</taxon>
        <taxon>Deinococcota</taxon>
        <taxon>Deinococci</taxon>
        <taxon>Deinococcales</taxon>
        <taxon>Deinococcaceae</taxon>
        <taxon>Deinococcus</taxon>
    </lineage>
</organism>
<dbReference type="Pfam" id="PF02782">
    <property type="entry name" value="FGGY_C"/>
    <property type="match status" value="1"/>
</dbReference>
<dbReference type="SUPFAM" id="SSF53067">
    <property type="entry name" value="Actin-like ATPase domain"/>
    <property type="match status" value="2"/>
</dbReference>
<keyword evidence="2" id="KW-0808">Transferase</keyword>
<evidence type="ECO:0000256" key="4">
    <source>
        <dbReference type="ARBA" id="ARBA00022777"/>
    </source>
</evidence>
<evidence type="ECO:0000256" key="5">
    <source>
        <dbReference type="ARBA" id="ARBA00022840"/>
    </source>
</evidence>
<evidence type="ECO:0000256" key="6">
    <source>
        <dbReference type="ARBA" id="ARBA00023157"/>
    </source>
</evidence>
<keyword evidence="6" id="KW-1015">Disulfide bond</keyword>
<dbReference type="Pfam" id="PF00370">
    <property type="entry name" value="FGGY_N"/>
    <property type="match status" value="1"/>
</dbReference>
<feature type="domain" description="Carbohydrate kinase FGGY N-terminal" evidence="8">
    <location>
        <begin position="9"/>
        <end position="246"/>
    </location>
</feature>
<dbReference type="RefSeq" id="WP_189011234.1">
    <property type="nucleotide sequence ID" value="NZ_BMPP01000019.1"/>
</dbReference>
<name>A0ABQ2F438_9DEIO</name>
<dbReference type="EMBL" id="BMPP01000019">
    <property type="protein sequence ID" value="GGK38860.1"/>
    <property type="molecule type" value="Genomic_DNA"/>
</dbReference>
<evidence type="ECO:0000313" key="10">
    <source>
        <dbReference type="EMBL" id="GGK38860.1"/>
    </source>
</evidence>
<evidence type="ECO:0000256" key="2">
    <source>
        <dbReference type="ARBA" id="ARBA00022679"/>
    </source>
</evidence>
<keyword evidence="7" id="KW-0684">Rhamnose metabolism</keyword>
<comment type="similarity">
    <text evidence="1">Belongs to the FGGY kinase family.</text>
</comment>
<dbReference type="Gene3D" id="3.30.420.40">
    <property type="match status" value="2"/>
</dbReference>
<evidence type="ECO:0000259" key="9">
    <source>
        <dbReference type="Pfam" id="PF02782"/>
    </source>
</evidence>
<keyword evidence="11" id="KW-1185">Reference proteome</keyword>
<dbReference type="PANTHER" id="PTHR10196:SF93">
    <property type="entry name" value="L-RHAMNULOKINASE"/>
    <property type="match status" value="1"/>
</dbReference>
<evidence type="ECO:0000313" key="11">
    <source>
        <dbReference type="Proteomes" id="UP000647587"/>
    </source>
</evidence>